<evidence type="ECO:0000259" key="1">
    <source>
        <dbReference type="Pfam" id="PF03108"/>
    </source>
</evidence>
<protein>
    <recommendedName>
        <fullName evidence="1">Transposase MuDR plant domain-containing protein</fullName>
    </recommendedName>
</protein>
<dbReference type="PANTHER" id="PTHR31973:SF187">
    <property type="entry name" value="MUTATOR TRANSPOSASE MUDRA PROTEIN"/>
    <property type="match status" value="1"/>
</dbReference>
<evidence type="ECO:0000313" key="2">
    <source>
        <dbReference type="EMBL" id="OVA06102.1"/>
    </source>
</evidence>
<dbReference type="Pfam" id="PF03108">
    <property type="entry name" value="DBD_Tnp_Mut"/>
    <property type="match status" value="1"/>
</dbReference>
<name>A0A200Q6P3_MACCD</name>
<organism evidence="2 3">
    <name type="scientific">Macleaya cordata</name>
    <name type="common">Five-seeded plume-poppy</name>
    <name type="synonym">Bocconia cordata</name>
    <dbReference type="NCBI Taxonomy" id="56857"/>
    <lineage>
        <taxon>Eukaryota</taxon>
        <taxon>Viridiplantae</taxon>
        <taxon>Streptophyta</taxon>
        <taxon>Embryophyta</taxon>
        <taxon>Tracheophyta</taxon>
        <taxon>Spermatophyta</taxon>
        <taxon>Magnoliopsida</taxon>
        <taxon>Ranunculales</taxon>
        <taxon>Papaveraceae</taxon>
        <taxon>Papaveroideae</taxon>
        <taxon>Macleaya</taxon>
    </lineage>
</organism>
<feature type="domain" description="Transposase MuDR plant" evidence="1">
    <location>
        <begin position="97"/>
        <end position="160"/>
    </location>
</feature>
<proteinExistence type="predicted"/>
<accession>A0A200Q6P3</accession>
<comment type="caution">
    <text evidence="2">The sequence shown here is derived from an EMBL/GenBank/DDBJ whole genome shotgun (WGS) entry which is preliminary data.</text>
</comment>
<dbReference type="OrthoDB" id="1436494at2759"/>
<evidence type="ECO:0000313" key="3">
    <source>
        <dbReference type="Proteomes" id="UP000195402"/>
    </source>
</evidence>
<sequence>MRKKSTPKKGKKCTMVVPCEDKVVIELPEDDLDSDYDCDPQADVDIDAESAESVESDIEEGKLPPPSKEFDGVVVATDNLYDDSECNVQGEEEMSYDKLVVGMQWKNVFEYRRYLRRFAVKQWFEIKYIKNDLVRIRGRCASKGCPWFIFASKIRGELTFRLNTLVEGYTRLRHVKKKNKMVTYKSIAEELEDCIRGHKKKNYKPSLIVEDFWQEFMVDISYWVAWRVKGVALERIYSSYDESYKLSPEICRQLILANPGTVTSVSKDDVTKVFDGICIAL</sequence>
<dbReference type="PANTHER" id="PTHR31973">
    <property type="entry name" value="POLYPROTEIN, PUTATIVE-RELATED"/>
    <property type="match status" value="1"/>
</dbReference>
<gene>
    <name evidence="2" type="ORF">BVC80_93g2</name>
</gene>
<dbReference type="InParanoid" id="A0A200Q6P3"/>
<keyword evidence="3" id="KW-1185">Reference proteome</keyword>
<reference evidence="2 3" key="1">
    <citation type="journal article" date="2017" name="Mol. Plant">
        <title>The Genome of Medicinal Plant Macleaya cordata Provides New Insights into Benzylisoquinoline Alkaloids Metabolism.</title>
        <authorList>
            <person name="Liu X."/>
            <person name="Liu Y."/>
            <person name="Huang P."/>
            <person name="Ma Y."/>
            <person name="Qing Z."/>
            <person name="Tang Q."/>
            <person name="Cao H."/>
            <person name="Cheng P."/>
            <person name="Zheng Y."/>
            <person name="Yuan Z."/>
            <person name="Zhou Y."/>
            <person name="Liu J."/>
            <person name="Tang Z."/>
            <person name="Zhuo Y."/>
            <person name="Zhang Y."/>
            <person name="Yu L."/>
            <person name="Huang J."/>
            <person name="Yang P."/>
            <person name="Peng Q."/>
            <person name="Zhang J."/>
            <person name="Jiang W."/>
            <person name="Zhang Z."/>
            <person name="Lin K."/>
            <person name="Ro D.K."/>
            <person name="Chen X."/>
            <person name="Xiong X."/>
            <person name="Shang Y."/>
            <person name="Huang S."/>
            <person name="Zeng J."/>
        </authorList>
    </citation>
    <scope>NUCLEOTIDE SEQUENCE [LARGE SCALE GENOMIC DNA]</scope>
    <source>
        <strain evidence="3">cv. BLH2017</strain>
        <tissue evidence="2">Root</tissue>
    </source>
</reference>
<dbReference type="AlphaFoldDB" id="A0A200Q6P3"/>
<dbReference type="InterPro" id="IPR004332">
    <property type="entry name" value="Transposase_MuDR"/>
</dbReference>
<dbReference type="EMBL" id="MVGT01002956">
    <property type="protein sequence ID" value="OVA06102.1"/>
    <property type="molecule type" value="Genomic_DNA"/>
</dbReference>
<dbReference type="Proteomes" id="UP000195402">
    <property type="component" value="Unassembled WGS sequence"/>
</dbReference>
<dbReference type="OMA" id="WFIFASK"/>